<dbReference type="PANTHER" id="PTHR43640">
    <property type="entry name" value="OS07G0260300 PROTEIN"/>
    <property type="match status" value="1"/>
</dbReference>
<proteinExistence type="predicted"/>
<evidence type="ECO:0000313" key="3">
    <source>
        <dbReference type="Proteomes" id="UP000245880"/>
    </source>
</evidence>
<evidence type="ECO:0000313" key="2">
    <source>
        <dbReference type="EMBL" id="PWJ57233.1"/>
    </source>
</evidence>
<reference evidence="2 3" key="1">
    <citation type="submission" date="2018-03" db="EMBL/GenBank/DDBJ databases">
        <title>Genomic Encyclopedia of Archaeal and Bacterial Type Strains, Phase II (KMG-II): from individual species to whole genera.</title>
        <authorList>
            <person name="Goeker M."/>
        </authorList>
    </citation>
    <scope>NUCLEOTIDE SEQUENCE [LARGE SCALE GENOMIC DNA]</scope>
    <source>
        <strain evidence="2 3">DSM 100346</strain>
    </source>
</reference>
<dbReference type="InterPro" id="IPR013766">
    <property type="entry name" value="Thioredoxin_domain"/>
</dbReference>
<dbReference type="InterPro" id="IPR000866">
    <property type="entry name" value="AhpC/TSA"/>
</dbReference>
<gene>
    <name evidence="2" type="ORF">CLV98_108153</name>
</gene>
<dbReference type="EMBL" id="QGDT01000008">
    <property type="protein sequence ID" value="PWJ57233.1"/>
    <property type="molecule type" value="Genomic_DNA"/>
</dbReference>
<accession>A0A316AHR8</accession>
<dbReference type="GO" id="GO:0016491">
    <property type="term" value="F:oxidoreductase activity"/>
    <property type="evidence" value="ECO:0007669"/>
    <property type="project" value="InterPro"/>
</dbReference>
<dbReference type="Pfam" id="PF00578">
    <property type="entry name" value="AhpC-TSA"/>
    <property type="match status" value="1"/>
</dbReference>
<dbReference type="PROSITE" id="PS51352">
    <property type="entry name" value="THIOREDOXIN_2"/>
    <property type="match status" value="1"/>
</dbReference>
<dbReference type="Proteomes" id="UP000245880">
    <property type="component" value="Unassembled WGS sequence"/>
</dbReference>
<feature type="domain" description="Thioredoxin" evidence="1">
    <location>
        <begin position="45"/>
        <end position="202"/>
    </location>
</feature>
<sequence>MDRTNMKTIIQIACLFLLAGTWRPILAFHQPTEPALETGQQTTGYQPGDLVVNFALKDLNGKPISLKDFSGAKGLIIIFSNMHCPFSRSYENRMIALQHKFGSMGFPVLAINPSNPNVHQDDALGKIKERAISKGFNFTYGIDSDQKVTEAFGPTRIPTAFVLQRNGDHFEVKYRGLIDDNPQDAGAVTRPYVEEAVSNLLDHKPVITPTTLAEGCRLRF</sequence>
<protein>
    <submittedName>
        <fullName evidence="2">AhpC/TSA family protein</fullName>
    </submittedName>
</protein>
<dbReference type="CDD" id="cd02969">
    <property type="entry name" value="PRX_like1"/>
    <property type="match status" value="1"/>
</dbReference>
<dbReference type="AlphaFoldDB" id="A0A316AHR8"/>
<dbReference type="InterPro" id="IPR036249">
    <property type="entry name" value="Thioredoxin-like_sf"/>
</dbReference>
<evidence type="ECO:0000259" key="1">
    <source>
        <dbReference type="PROSITE" id="PS51352"/>
    </source>
</evidence>
<dbReference type="GO" id="GO:0016209">
    <property type="term" value="F:antioxidant activity"/>
    <property type="evidence" value="ECO:0007669"/>
    <property type="project" value="InterPro"/>
</dbReference>
<name>A0A316AHR8_9BACT</name>
<comment type="caution">
    <text evidence="2">The sequence shown here is derived from an EMBL/GenBank/DDBJ whole genome shotgun (WGS) entry which is preliminary data.</text>
</comment>
<dbReference type="Gene3D" id="3.40.30.10">
    <property type="entry name" value="Glutaredoxin"/>
    <property type="match status" value="1"/>
</dbReference>
<organism evidence="2 3">
    <name type="scientific">Dyadobacter jejuensis</name>
    <dbReference type="NCBI Taxonomy" id="1082580"/>
    <lineage>
        <taxon>Bacteria</taxon>
        <taxon>Pseudomonadati</taxon>
        <taxon>Bacteroidota</taxon>
        <taxon>Cytophagia</taxon>
        <taxon>Cytophagales</taxon>
        <taxon>Spirosomataceae</taxon>
        <taxon>Dyadobacter</taxon>
    </lineage>
</organism>
<dbReference type="SUPFAM" id="SSF52833">
    <property type="entry name" value="Thioredoxin-like"/>
    <property type="match status" value="1"/>
</dbReference>
<keyword evidence="3" id="KW-1185">Reference proteome</keyword>
<dbReference type="InterPro" id="IPR047262">
    <property type="entry name" value="PRX-like1"/>
</dbReference>
<dbReference type="PANTHER" id="PTHR43640:SF1">
    <property type="entry name" value="THIOREDOXIN-DEPENDENT PEROXIREDOXIN"/>
    <property type="match status" value="1"/>
</dbReference>